<dbReference type="PANTHER" id="PTHR44757:SF2">
    <property type="entry name" value="BIOFILM ARCHITECTURE MAINTENANCE PROTEIN MBAA"/>
    <property type="match status" value="1"/>
</dbReference>
<dbReference type="InterPro" id="IPR035965">
    <property type="entry name" value="PAS-like_dom_sf"/>
</dbReference>
<dbReference type="SUPFAM" id="SSF55073">
    <property type="entry name" value="Nucleotide cyclase"/>
    <property type="match status" value="1"/>
</dbReference>
<dbReference type="CDD" id="cd00130">
    <property type="entry name" value="PAS"/>
    <property type="match status" value="1"/>
</dbReference>
<dbReference type="SMART" id="SM00052">
    <property type="entry name" value="EAL"/>
    <property type="match status" value="1"/>
</dbReference>
<keyword evidence="1" id="KW-0472">Membrane</keyword>
<dbReference type="NCBIfam" id="TIGR00229">
    <property type="entry name" value="sensory_box"/>
    <property type="match status" value="1"/>
</dbReference>
<evidence type="ECO:0000313" key="6">
    <source>
        <dbReference type="Proteomes" id="UP000006786"/>
    </source>
</evidence>
<dbReference type="InterPro" id="IPR000160">
    <property type="entry name" value="GGDEF_dom"/>
</dbReference>
<dbReference type="Pfam" id="PF00563">
    <property type="entry name" value="EAL"/>
    <property type="match status" value="1"/>
</dbReference>
<dbReference type="AlphaFoldDB" id="K2MAJ4"/>
<dbReference type="InterPro" id="IPR029787">
    <property type="entry name" value="Nucleotide_cyclase"/>
</dbReference>
<sequence>MLTVYNCIVNEHNPGLVVLAGIIGAIASFTAISLLQHLRRASGRLRYLWATVSAISFGFGVWATHFVAMLAFSPGIPSAYDLPLTLASLAIAIVITGTGIAVAAYRQTVDHHLVGGAVLGAGIAAMHFTGMMAFEVEGRIVWDQRLVAASLFAGVMLGALAIRVALRRPSGAANVIATLTLTLAICCMHFIAMGAVAIHPDAAVTISPSSIPAAWLAAGVSLAAFAILTLTGLALWVDIRDGRRAKLEERRMHGLANAAVEGLIVCDDTTIVTANRSLCTLSGRSLGELMGMDFTRLFGAITASDATTGGEEPIWEATLLHSDGGRHPVEIISRIIDYGGRPHTIIAVRDIRERKKAEADIRRLALHDALTGLPNRRNFSARLEEEMSALPEGHSIALLCLDLDRFKEVNDLFGHAAGDAMLRKVAESAGRVLAEGQMLARLGGDEFAIIAPGLSDPHQAATIAERILEAFRHENEQATSDGLMSTSIGIALYPSDAQDQETLITHADTALYRAKSEGRDTYRFYEHAMGQEARSRRIMEHELRHAVSRREFRLVYQPQKKLDTGEVIGYEALLRWQHPERGNVSPSVFVPVAEESGAIVPIGEWVLETACRTAAGWASNVTIAVNVSAVQLHSANFPQTVHRILLQSGLSPHRLEIEITETALVRDMHRALASLRQLKALGVRVAMDDFGTGYSSLSNLRAFPFDKIKIDGSFIRQVDTNEQAATIVKAVLGIGRGLGLPVLAEGVETSGELSFLSKELCQIGQGYYLGRPAPIEDFSETPEAGSRQEAAASAA</sequence>
<feature type="transmembrane region" description="Helical" evidence="1">
    <location>
        <begin position="84"/>
        <end position="105"/>
    </location>
</feature>
<feature type="transmembrane region" description="Helical" evidence="1">
    <location>
        <begin position="112"/>
        <end position="134"/>
    </location>
</feature>
<feature type="transmembrane region" description="Helical" evidence="1">
    <location>
        <begin position="213"/>
        <end position="237"/>
    </location>
</feature>
<feature type="transmembrane region" description="Helical" evidence="1">
    <location>
        <begin position="173"/>
        <end position="198"/>
    </location>
</feature>
<dbReference type="PROSITE" id="PS50887">
    <property type="entry name" value="GGDEF"/>
    <property type="match status" value="1"/>
</dbReference>
<dbReference type="FunFam" id="3.30.70.270:FF:000001">
    <property type="entry name" value="Diguanylate cyclase domain protein"/>
    <property type="match status" value="1"/>
</dbReference>
<dbReference type="SMART" id="SM00267">
    <property type="entry name" value="GGDEF"/>
    <property type="match status" value="1"/>
</dbReference>
<dbReference type="Gene3D" id="3.30.70.270">
    <property type="match status" value="1"/>
</dbReference>
<dbReference type="STRING" id="391937.NA2_15027"/>
<dbReference type="EMBL" id="AMRM01000017">
    <property type="protein sequence ID" value="EKF18005.1"/>
    <property type="molecule type" value="Genomic_DNA"/>
</dbReference>
<evidence type="ECO:0008006" key="7">
    <source>
        <dbReference type="Google" id="ProtNLM"/>
    </source>
</evidence>
<keyword evidence="1" id="KW-1133">Transmembrane helix</keyword>
<dbReference type="Gene3D" id="3.20.20.450">
    <property type="entry name" value="EAL domain"/>
    <property type="match status" value="1"/>
</dbReference>
<evidence type="ECO:0000259" key="4">
    <source>
        <dbReference type="PROSITE" id="PS50924"/>
    </source>
</evidence>
<feature type="transmembrane region" description="Helical" evidence="1">
    <location>
        <begin position="47"/>
        <end position="72"/>
    </location>
</feature>
<dbReference type="SUPFAM" id="SSF55785">
    <property type="entry name" value="PYP-like sensor domain (PAS domain)"/>
    <property type="match status" value="1"/>
</dbReference>
<evidence type="ECO:0000259" key="2">
    <source>
        <dbReference type="PROSITE" id="PS50883"/>
    </source>
</evidence>
<dbReference type="PATRIC" id="fig|391937.3.peg.3089"/>
<dbReference type="eggNOG" id="COG5001">
    <property type="taxonomic scope" value="Bacteria"/>
</dbReference>
<dbReference type="OrthoDB" id="9814202at2"/>
<dbReference type="InterPro" id="IPR000014">
    <property type="entry name" value="PAS"/>
</dbReference>
<dbReference type="CDD" id="cd01949">
    <property type="entry name" value="GGDEF"/>
    <property type="match status" value="1"/>
</dbReference>
<dbReference type="InterPro" id="IPR052155">
    <property type="entry name" value="Biofilm_reg_signaling"/>
</dbReference>
<feature type="domain" description="EAL" evidence="2">
    <location>
        <begin position="536"/>
        <end position="786"/>
    </location>
</feature>
<feature type="domain" description="MHYT" evidence="4">
    <location>
        <begin position="12"/>
        <end position="199"/>
    </location>
</feature>
<dbReference type="SUPFAM" id="SSF141868">
    <property type="entry name" value="EAL domain-like"/>
    <property type="match status" value="1"/>
</dbReference>
<dbReference type="PROSITE" id="PS50883">
    <property type="entry name" value="EAL"/>
    <property type="match status" value="1"/>
</dbReference>
<dbReference type="InterPro" id="IPR035919">
    <property type="entry name" value="EAL_sf"/>
</dbReference>
<dbReference type="InterPro" id="IPR043128">
    <property type="entry name" value="Rev_trsase/Diguanyl_cyclase"/>
</dbReference>
<evidence type="ECO:0000259" key="3">
    <source>
        <dbReference type="PROSITE" id="PS50887"/>
    </source>
</evidence>
<gene>
    <name evidence="5" type="ORF">NA2_15027</name>
</gene>
<dbReference type="NCBIfam" id="TIGR00254">
    <property type="entry name" value="GGDEF"/>
    <property type="match status" value="1"/>
</dbReference>
<dbReference type="Proteomes" id="UP000006786">
    <property type="component" value="Unassembled WGS sequence"/>
</dbReference>
<dbReference type="GO" id="GO:0016020">
    <property type="term" value="C:membrane"/>
    <property type="evidence" value="ECO:0007669"/>
    <property type="project" value="UniProtKB-UniRule"/>
</dbReference>
<feature type="transmembrane region" description="Helical" evidence="1">
    <location>
        <begin position="146"/>
        <end position="166"/>
    </location>
</feature>
<name>K2MAJ4_9HYPH</name>
<dbReference type="Pfam" id="PF00990">
    <property type="entry name" value="GGDEF"/>
    <property type="match status" value="1"/>
</dbReference>
<dbReference type="InterPro" id="IPR001633">
    <property type="entry name" value="EAL_dom"/>
</dbReference>
<keyword evidence="6" id="KW-1185">Reference proteome</keyword>
<dbReference type="Gene3D" id="3.30.450.20">
    <property type="entry name" value="PAS domain"/>
    <property type="match status" value="1"/>
</dbReference>
<dbReference type="PROSITE" id="PS50924">
    <property type="entry name" value="MHYT"/>
    <property type="match status" value="1"/>
</dbReference>
<feature type="transmembrane region" description="Helical" evidence="1">
    <location>
        <begin position="15"/>
        <end position="35"/>
    </location>
</feature>
<dbReference type="GO" id="GO:0003824">
    <property type="term" value="F:catalytic activity"/>
    <property type="evidence" value="ECO:0007669"/>
    <property type="project" value="UniProtKB-ARBA"/>
</dbReference>
<dbReference type="CDD" id="cd01948">
    <property type="entry name" value="EAL"/>
    <property type="match status" value="1"/>
</dbReference>
<dbReference type="Pfam" id="PF03707">
    <property type="entry name" value="MHYT"/>
    <property type="match status" value="2"/>
</dbReference>
<evidence type="ECO:0000256" key="1">
    <source>
        <dbReference type="PROSITE-ProRule" id="PRU00244"/>
    </source>
</evidence>
<dbReference type="PANTHER" id="PTHR44757">
    <property type="entry name" value="DIGUANYLATE CYCLASE DGCP"/>
    <property type="match status" value="1"/>
</dbReference>
<dbReference type="InterPro" id="IPR005330">
    <property type="entry name" value="MHYT_dom"/>
</dbReference>
<feature type="domain" description="GGDEF" evidence="3">
    <location>
        <begin position="394"/>
        <end position="527"/>
    </location>
</feature>
<comment type="caution">
    <text evidence="5">The sequence shown here is derived from an EMBL/GenBank/DDBJ whole genome shotgun (WGS) entry which is preliminary data.</text>
</comment>
<dbReference type="Pfam" id="PF13188">
    <property type="entry name" value="PAS_8"/>
    <property type="match status" value="1"/>
</dbReference>
<accession>K2MAJ4</accession>
<protein>
    <recommendedName>
        <fullName evidence="7">PAS/PAC and MHYT sensor-containing diguanylate cyclase/phosphodiesterase</fullName>
    </recommendedName>
</protein>
<proteinExistence type="predicted"/>
<reference evidence="5 6" key="1">
    <citation type="journal article" date="2012" name="J. Bacteriol.">
        <title>Genome Sequence of Nitratireductor pacificus Type Strain pht-3B.</title>
        <authorList>
            <person name="Lai Q."/>
            <person name="Li G."/>
            <person name="Shao Z."/>
        </authorList>
    </citation>
    <scope>NUCLEOTIDE SEQUENCE [LARGE SCALE GENOMIC DNA]</scope>
    <source>
        <strain evidence="6">pht-3B</strain>
    </source>
</reference>
<keyword evidence="1" id="KW-0812">Transmembrane</keyword>
<dbReference type="RefSeq" id="WP_008597864.1">
    <property type="nucleotide sequence ID" value="NZ_AMRM01000017.1"/>
</dbReference>
<evidence type="ECO:0000313" key="5">
    <source>
        <dbReference type="EMBL" id="EKF18005.1"/>
    </source>
</evidence>
<organism evidence="5 6">
    <name type="scientific">Nitratireductor pacificus pht-3B</name>
    <dbReference type="NCBI Taxonomy" id="391937"/>
    <lineage>
        <taxon>Bacteria</taxon>
        <taxon>Pseudomonadati</taxon>
        <taxon>Pseudomonadota</taxon>
        <taxon>Alphaproteobacteria</taxon>
        <taxon>Hyphomicrobiales</taxon>
        <taxon>Phyllobacteriaceae</taxon>
        <taxon>Nitratireductor</taxon>
    </lineage>
</organism>